<reference evidence="2 3" key="1">
    <citation type="submission" date="2019-03" db="EMBL/GenBank/DDBJ databases">
        <title>Genomic Encyclopedia of Type Strains, Phase IV (KMG-IV): sequencing the most valuable type-strain genomes for metagenomic binning, comparative biology and taxonomic classification.</title>
        <authorList>
            <person name="Goeker M."/>
        </authorList>
    </citation>
    <scope>NUCLEOTIDE SEQUENCE [LARGE SCALE GENOMIC DNA]</scope>
    <source>
        <strain evidence="2 3">DSM 46770</strain>
    </source>
</reference>
<dbReference type="AlphaFoldDB" id="A0A4R6VAT7"/>
<comment type="caution">
    <text evidence="2">The sequence shown here is derived from an EMBL/GenBank/DDBJ whole genome shotgun (WGS) entry which is preliminary data.</text>
</comment>
<name>A0A4R6VAT7_9ACTN</name>
<organism evidence="2 3">
    <name type="scientific">Actinorugispora endophytica</name>
    <dbReference type="NCBI Taxonomy" id="1605990"/>
    <lineage>
        <taxon>Bacteria</taxon>
        <taxon>Bacillati</taxon>
        <taxon>Actinomycetota</taxon>
        <taxon>Actinomycetes</taxon>
        <taxon>Streptosporangiales</taxon>
        <taxon>Nocardiopsidaceae</taxon>
        <taxon>Actinorugispora</taxon>
    </lineage>
</organism>
<gene>
    <name evidence="2" type="ORF">EV190_103208</name>
</gene>
<feature type="compositionally biased region" description="Basic and acidic residues" evidence="1">
    <location>
        <begin position="83"/>
        <end position="92"/>
    </location>
</feature>
<dbReference type="EMBL" id="SNYN01000003">
    <property type="protein sequence ID" value="TDQ53757.1"/>
    <property type="molecule type" value="Genomic_DNA"/>
</dbReference>
<accession>A0A4R6VAT7</accession>
<sequence length="154" mass="17111">MTMTTTHRDLLVTDRDAAQDAELASLIRLLAVRRPEIAMGWTPPPAPVPAPSAPPVPARTPRPLPWPRLRDPLAPHPVTGRTPTREDFPANRERADSIARLRAIAAGTHRPGQHWPAHATPAYYARKTRPTRLHRTLRALRRALRAALLLSTTP</sequence>
<evidence type="ECO:0000313" key="2">
    <source>
        <dbReference type="EMBL" id="TDQ53757.1"/>
    </source>
</evidence>
<proteinExistence type="predicted"/>
<evidence type="ECO:0000256" key="1">
    <source>
        <dbReference type="SAM" id="MobiDB-lite"/>
    </source>
</evidence>
<protein>
    <submittedName>
        <fullName evidence="2">Uncharacterized protein</fullName>
    </submittedName>
</protein>
<dbReference type="OrthoDB" id="3439565at2"/>
<dbReference type="RefSeq" id="WP_133740669.1">
    <property type="nucleotide sequence ID" value="NZ_SNYN01000003.1"/>
</dbReference>
<evidence type="ECO:0000313" key="3">
    <source>
        <dbReference type="Proteomes" id="UP000295281"/>
    </source>
</evidence>
<dbReference type="Proteomes" id="UP000295281">
    <property type="component" value="Unassembled WGS sequence"/>
</dbReference>
<feature type="compositionally biased region" description="Pro residues" evidence="1">
    <location>
        <begin position="43"/>
        <end position="66"/>
    </location>
</feature>
<feature type="region of interest" description="Disordered" evidence="1">
    <location>
        <begin position="43"/>
        <end position="92"/>
    </location>
</feature>
<keyword evidence="3" id="KW-1185">Reference proteome</keyword>